<comment type="similarity">
    <text evidence="1">Belongs to the 'phage' integrase family.</text>
</comment>
<dbReference type="InterPro" id="IPR011010">
    <property type="entry name" value="DNA_brk_join_enz"/>
</dbReference>
<gene>
    <name evidence="5" type="ORF">FC18_GL002299</name>
</gene>
<dbReference type="GO" id="GO:0015074">
    <property type="term" value="P:DNA integration"/>
    <property type="evidence" value="ECO:0007669"/>
    <property type="project" value="InterPro"/>
</dbReference>
<evidence type="ECO:0000313" key="6">
    <source>
        <dbReference type="Proteomes" id="UP000051679"/>
    </source>
</evidence>
<accession>A0A0R1ZHY6</accession>
<evidence type="ECO:0000256" key="3">
    <source>
        <dbReference type="ARBA" id="ARBA00023172"/>
    </source>
</evidence>
<comment type="caution">
    <text evidence="5">The sequence shown here is derived from an EMBL/GenBank/DDBJ whole genome shotgun (WGS) entry which is preliminary data.</text>
</comment>
<dbReference type="Gene3D" id="1.10.150.130">
    <property type="match status" value="1"/>
</dbReference>
<feature type="domain" description="Tyr recombinase" evidence="4">
    <location>
        <begin position="170"/>
        <end position="386"/>
    </location>
</feature>
<dbReference type="PROSITE" id="PS51898">
    <property type="entry name" value="TYR_RECOMBINASE"/>
    <property type="match status" value="1"/>
</dbReference>
<organism evidence="5 6">
    <name type="scientific">Lacticaseibacillus sharpeae JCM 1186 = DSM 20505</name>
    <dbReference type="NCBI Taxonomy" id="1291052"/>
    <lineage>
        <taxon>Bacteria</taxon>
        <taxon>Bacillati</taxon>
        <taxon>Bacillota</taxon>
        <taxon>Bacilli</taxon>
        <taxon>Lactobacillales</taxon>
        <taxon>Lactobacillaceae</taxon>
        <taxon>Lacticaseibacillus</taxon>
    </lineage>
</organism>
<dbReference type="PANTHER" id="PTHR30349:SF64">
    <property type="entry name" value="PROPHAGE INTEGRASE INTD-RELATED"/>
    <property type="match status" value="1"/>
</dbReference>
<evidence type="ECO:0000313" key="5">
    <source>
        <dbReference type="EMBL" id="KRM54592.1"/>
    </source>
</evidence>
<dbReference type="PATRIC" id="fig|1291052.5.peg.2371"/>
<dbReference type="InterPro" id="IPR050090">
    <property type="entry name" value="Tyrosine_recombinase_XerCD"/>
</dbReference>
<keyword evidence="6" id="KW-1185">Reference proteome</keyword>
<dbReference type="STRING" id="1291052.FC18_GL002299"/>
<sequence length="391" mass="45217">MTIYKRKNRASKPWVFEWTEKDADGKPHKRTKSFDKKEDAKQAEAHYMVDTTGEMPNNPDMTFVDYFELWLDTYKKPVVSAVTMTKYATSQNIIAGYWKQTKLRDITRTKYQKFMNWYIDDGFGHKHSKQSVEKLHSHAHQCLLSALDDNYLRKDPAVRAVLGGTEGKSENDKFLEADDFEKLRDYANHFADETRIGLSMVQFAIYTGARVAEVQGISWHDIDEKAGTVSINKTFNYRTWRPEKNERGEVIWDKPDRVFLPTKNHETRVLDISPVLMHSLHKLMLRAKISAKTNPYGLLFIGPDGTPPTDNDANKEMRRAMQRIGIYEGKELFSFHGLRHSHGSYLLSRGVDVQYVSKRLGHKNLAITLKVYAHVLDRLKRTEAKKAVSVL</sequence>
<dbReference type="InterPro" id="IPR002104">
    <property type="entry name" value="Integrase_catalytic"/>
</dbReference>
<dbReference type="RefSeq" id="WP_054678534.1">
    <property type="nucleotide sequence ID" value="NZ_AYYO01000050.1"/>
</dbReference>
<proteinExistence type="inferred from homology"/>
<keyword evidence="3" id="KW-0233">DNA recombination</keyword>
<dbReference type="Proteomes" id="UP000051679">
    <property type="component" value="Unassembled WGS sequence"/>
</dbReference>
<protein>
    <submittedName>
        <fullName evidence="5">Integrase</fullName>
    </submittedName>
</protein>
<dbReference type="SUPFAM" id="SSF56349">
    <property type="entry name" value="DNA breaking-rejoining enzymes"/>
    <property type="match status" value="1"/>
</dbReference>
<keyword evidence="2" id="KW-0238">DNA-binding</keyword>
<dbReference type="OrthoDB" id="9803188at2"/>
<evidence type="ECO:0000256" key="2">
    <source>
        <dbReference type="ARBA" id="ARBA00023125"/>
    </source>
</evidence>
<dbReference type="InterPro" id="IPR013762">
    <property type="entry name" value="Integrase-like_cat_sf"/>
</dbReference>
<dbReference type="CDD" id="cd01189">
    <property type="entry name" value="INT_ICEBs1_C_like"/>
    <property type="match status" value="1"/>
</dbReference>
<dbReference type="Gene3D" id="1.10.443.10">
    <property type="entry name" value="Intergrase catalytic core"/>
    <property type="match status" value="1"/>
</dbReference>
<dbReference type="AlphaFoldDB" id="A0A0R1ZHY6"/>
<name>A0A0R1ZHY6_9LACO</name>
<evidence type="ECO:0000259" key="4">
    <source>
        <dbReference type="PROSITE" id="PS51898"/>
    </source>
</evidence>
<dbReference type="Pfam" id="PF00589">
    <property type="entry name" value="Phage_integrase"/>
    <property type="match status" value="1"/>
</dbReference>
<dbReference type="InterPro" id="IPR010998">
    <property type="entry name" value="Integrase_recombinase_N"/>
</dbReference>
<evidence type="ECO:0000256" key="1">
    <source>
        <dbReference type="ARBA" id="ARBA00008857"/>
    </source>
</evidence>
<dbReference type="EMBL" id="AYYO01000050">
    <property type="protein sequence ID" value="KRM54592.1"/>
    <property type="molecule type" value="Genomic_DNA"/>
</dbReference>
<reference evidence="5 6" key="1">
    <citation type="journal article" date="2015" name="Genome Announc.">
        <title>Expanding the biotechnology potential of lactobacilli through comparative genomics of 213 strains and associated genera.</title>
        <authorList>
            <person name="Sun Z."/>
            <person name="Harris H.M."/>
            <person name="McCann A."/>
            <person name="Guo C."/>
            <person name="Argimon S."/>
            <person name="Zhang W."/>
            <person name="Yang X."/>
            <person name="Jeffery I.B."/>
            <person name="Cooney J.C."/>
            <person name="Kagawa T.F."/>
            <person name="Liu W."/>
            <person name="Song Y."/>
            <person name="Salvetti E."/>
            <person name="Wrobel A."/>
            <person name="Rasinkangas P."/>
            <person name="Parkhill J."/>
            <person name="Rea M.C."/>
            <person name="O'Sullivan O."/>
            <person name="Ritari J."/>
            <person name="Douillard F.P."/>
            <person name="Paul Ross R."/>
            <person name="Yang R."/>
            <person name="Briner A.E."/>
            <person name="Felis G.E."/>
            <person name="de Vos W.M."/>
            <person name="Barrangou R."/>
            <person name="Klaenhammer T.R."/>
            <person name="Caufield P.W."/>
            <person name="Cui Y."/>
            <person name="Zhang H."/>
            <person name="O'Toole P.W."/>
        </authorList>
    </citation>
    <scope>NUCLEOTIDE SEQUENCE [LARGE SCALE GENOMIC DNA]</scope>
    <source>
        <strain evidence="5 6">DSM 20505</strain>
    </source>
</reference>
<dbReference type="GO" id="GO:0006310">
    <property type="term" value="P:DNA recombination"/>
    <property type="evidence" value="ECO:0007669"/>
    <property type="project" value="UniProtKB-KW"/>
</dbReference>
<dbReference type="GO" id="GO:0003677">
    <property type="term" value="F:DNA binding"/>
    <property type="evidence" value="ECO:0007669"/>
    <property type="project" value="UniProtKB-KW"/>
</dbReference>
<dbReference type="PANTHER" id="PTHR30349">
    <property type="entry name" value="PHAGE INTEGRASE-RELATED"/>
    <property type="match status" value="1"/>
</dbReference>